<dbReference type="Gene3D" id="3.40.50.1240">
    <property type="entry name" value="Phosphoglycerate mutase-like"/>
    <property type="match status" value="1"/>
</dbReference>
<dbReference type="InterPro" id="IPR013078">
    <property type="entry name" value="His_Pase_superF_clade-1"/>
</dbReference>
<dbReference type="InterPro" id="IPR051710">
    <property type="entry name" value="Phosphatase_SH3-domain"/>
</dbReference>
<feature type="region of interest" description="Disordered" evidence="1">
    <location>
        <begin position="1"/>
        <end position="24"/>
    </location>
</feature>
<dbReference type="STRING" id="6337.A0A0V0XGG2"/>
<reference evidence="2 3" key="1">
    <citation type="submission" date="2015-01" db="EMBL/GenBank/DDBJ databases">
        <title>Evolution of Trichinella species and genotypes.</title>
        <authorList>
            <person name="Korhonen P.K."/>
            <person name="Edoardo P."/>
            <person name="Giuseppe L.R."/>
            <person name="Gasser R.B."/>
        </authorList>
    </citation>
    <scope>NUCLEOTIDE SEQUENCE [LARGE SCALE GENOMIC DNA]</scope>
    <source>
        <strain evidence="2">ISS141</strain>
    </source>
</reference>
<dbReference type="AlphaFoldDB" id="A0A0V0XGG2"/>
<protein>
    <submittedName>
        <fullName evidence="2">Protein UBASH3A-like protein</fullName>
    </submittedName>
</protein>
<dbReference type="EMBL" id="JYDU01000321">
    <property type="protein sequence ID" value="KRX86948.1"/>
    <property type="molecule type" value="Genomic_DNA"/>
</dbReference>
<comment type="caution">
    <text evidence="2">The sequence shown here is derived from an EMBL/GenBank/DDBJ whole genome shotgun (WGS) entry which is preliminary data.</text>
</comment>
<feature type="compositionally biased region" description="Polar residues" evidence="1">
    <location>
        <begin position="1"/>
        <end position="14"/>
    </location>
</feature>
<dbReference type="PANTHER" id="PTHR16469">
    <property type="entry name" value="UBIQUITIN-ASSOCIATED AND SH3 DOMAIN-CONTAINING BA-RELATED"/>
    <property type="match status" value="1"/>
</dbReference>
<evidence type="ECO:0000313" key="2">
    <source>
        <dbReference type="EMBL" id="KRX86948.1"/>
    </source>
</evidence>
<dbReference type="GO" id="GO:0016791">
    <property type="term" value="F:phosphatase activity"/>
    <property type="evidence" value="ECO:0007669"/>
    <property type="project" value="UniProtKB-ARBA"/>
</dbReference>
<proteinExistence type="predicted"/>
<accession>A0A0V0XGG2</accession>
<sequence length="329" mass="37436">MANEPQPQNASPEGQSEVKGDKIQEKEVVELSGRRIFLVRHGERMDRVFPGWLRLGFTDLGAYRPYDLNMPLRAVKRENGYKDFHNDPPITEIGYATSQMIGRGMKLSGIQFDTVYCSPALRSIQSAHGILKSFAGSNTKICIEPGLFEYLGWYENANLNFLDTNQLINEGYEIQPNYIPYAIVKTLKDNFHNETIEGYYKRVDAAVNMILKLHENTKCNLLFVVHAPTIDAIGRSLMNKPAIGLSNYELSKMGIHFPYASVVALEETNTNGKWQLMPNVLPPISFLDFIFNSVLFLVIYFKPNHKSSVNSLLHFTFYFKAQAFNHSVH</sequence>
<name>A0A0V0XGG2_TRIPS</name>
<dbReference type="InterPro" id="IPR029033">
    <property type="entry name" value="His_PPase_superfam"/>
</dbReference>
<dbReference type="Pfam" id="PF00300">
    <property type="entry name" value="His_Phos_1"/>
    <property type="match status" value="1"/>
</dbReference>
<dbReference type="PANTHER" id="PTHR16469:SF27">
    <property type="entry name" value="UBIQUITIN-ASSOCIATED AND SH3 DOMAIN-CONTAINING BA-RELATED"/>
    <property type="match status" value="1"/>
</dbReference>
<dbReference type="Proteomes" id="UP000054815">
    <property type="component" value="Unassembled WGS sequence"/>
</dbReference>
<gene>
    <name evidence="2" type="ORF">T4E_8305</name>
</gene>
<evidence type="ECO:0000256" key="1">
    <source>
        <dbReference type="SAM" id="MobiDB-lite"/>
    </source>
</evidence>
<evidence type="ECO:0000313" key="3">
    <source>
        <dbReference type="Proteomes" id="UP000054815"/>
    </source>
</evidence>
<dbReference type="CDD" id="cd07067">
    <property type="entry name" value="HP_PGM_like"/>
    <property type="match status" value="1"/>
</dbReference>
<dbReference type="SUPFAM" id="SSF53254">
    <property type="entry name" value="Phosphoglycerate mutase-like"/>
    <property type="match status" value="1"/>
</dbReference>
<organism evidence="2 3">
    <name type="scientific">Trichinella pseudospiralis</name>
    <name type="common">Parasitic roundworm</name>
    <dbReference type="NCBI Taxonomy" id="6337"/>
    <lineage>
        <taxon>Eukaryota</taxon>
        <taxon>Metazoa</taxon>
        <taxon>Ecdysozoa</taxon>
        <taxon>Nematoda</taxon>
        <taxon>Enoplea</taxon>
        <taxon>Dorylaimia</taxon>
        <taxon>Trichinellida</taxon>
        <taxon>Trichinellidae</taxon>
        <taxon>Trichinella</taxon>
    </lineage>
</organism>